<organism evidence="12 13">
    <name type="scientific">Holothuria leucospilota</name>
    <name type="common">Black long sea cucumber</name>
    <name type="synonym">Mertensiothuria leucospilota</name>
    <dbReference type="NCBI Taxonomy" id="206669"/>
    <lineage>
        <taxon>Eukaryota</taxon>
        <taxon>Metazoa</taxon>
        <taxon>Echinodermata</taxon>
        <taxon>Eleutherozoa</taxon>
        <taxon>Echinozoa</taxon>
        <taxon>Holothuroidea</taxon>
        <taxon>Aspidochirotacea</taxon>
        <taxon>Aspidochirotida</taxon>
        <taxon>Holothuriidae</taxon>
        <taxon>Holothuria</taxon>
    </lineage>
</organism>
<evidence type="ECO:0000256" key="7">
    <source>
        <dbReference type="PIRNR" id="PIRNR028921"/>
    </source>
</evidence>
<evidence type="ECO:0000256" key="1">
    <source>
        <dbReference type="ARBA" id="ARBA00004603"/>
    </source>
</evidence>
<keyword evidence="3 7" id="KW-0813">Transport</keyword>
<dbReference type="InterPro" id="IPR016024">
    <property type="entry name" value="ARM-type_fold"/>
</dbReference>
<comment type="similarity">
    <text evidence="2 7">Belongs to the VPS41 family.</text>
</comment>
<sequence>MAEAYPARDEEDFEEDEETDETEDDDEEDEDDSDEDEEDTDSDQEPKLKYERIQNKLEEILNKEAASCMAVHTKFLAVGTHWGTVHVLDHQGNKVEDKEIAKHLTTVNQLSLDSHADYIASCADDGKVAITGLYESEHNQIHDFDCPIKSVALDPKFSQHNSNRQFVTGGDKLVLHEKGFLGRSKSTILHQGEGTIRNIQWCGDLIAWANDQGVRVYDTAEKRRISFIERDHDQRLRPEIYPCSLCWKDVNTLLIGWANSIKICSVHKRNVEKREPRKEHPEQTLPTKTIVISCHIITDFFVCGVAPLDSDLVVLAYLTDEQKLEDEAEGGRRPQLKIISLKSKEFETVTSDSLTTRGFQKYSPCHYSLEYLADECAFYIVSPLDVIVTKQRDKDDHIEWLLSNDRFEEALEETEKEKTSLHNYDVQKVGLLHINHLIANQDFQKAASISDKVLGKDMELWEQQVYQFAKLNQLCAISPYVPTGDLRLPKYQYEMILNEFLQKSDLEGFHKLIKEWPQDLYDLPTIISAVLDRLSEFPNNPILLQALAELYSYDHHYDKALAIYLKLKHKDVFQLIHKYNLFKAVNDKIVMLMEFDEERAVKLLIENTDKVPVSERYRCLRSLSLFSLQYLHALFMKDSQKNTELHALLVELYAEFSREHMMQFLKISNHYPLQTALQLCKERNYVPEMVFLFARMGNVKQALRLIINELDDVNKAIDFCKEQDDVELWEDLIEASIKKPVFITGLLNNIGTHVDPIMLIKKIEEGMEIPGLRDSLVKILHDYNLQISLRDGCKKILVSDCFSLLDKLNKMQRKGLRIEVSQSCSFCNNPLFNSADPSVVVFYCHHSFHEDCLINQNVDYCIICHSQKRGPGGRTVVRR</sequence>
<dbReference type="InterPro" id="IPR011990">
    <property type="entry name" value="TPR-like_helical_dom_sf"/>
</dbReference>
<dbReference type="PROSITE" id="PS50236">
    <property type="entry name" value="CHCR"/>
    <property type="match status" value="1"/>
</dbReference>
<reference evidence="12" key="1">
    <citation type="submission" date="2021-10" db="EMBL/GenBank/DDBJ databases">
        <title>Tropical sea cucumber genome reveals ecological adaptation and Cuvierian tubules defense mechanism.</title>
        <authorList>
            <person name="Chen T."/>
        </authorList>
    </citation>
    <scope>NUCLEOTIDE SEQUENCE</scope>
    <source>
        <strain evidence="12">Nanhai2018</strain>
        <tissue evidence="12">Muscle</tissue>
    </source>
</reference>
<keyword evidence="6 7" id="KW-0653">Protein transport</keyword>
<keyword evidence="13" id="KW-1185">Reference proteome</keyword>
<dbReference type="SMART" id="SM00299">
    <property type="entry name" value="CLH"/>
    <property type="match status" value="1"/>
</dbReference>
<dbReference type="InterPro" id="IPR001841">
    <property type="entry name" value="Znf_RING"/>
</dbReference>
<dbReference type="GO" id="GO:0008270">
    <property type="term" value="F:zinc ion binding"/>
    <property type="evidence" value="ECO:0007669"/>
    <property type="project" value="UniProtKB-KW"/>
</dbReference>
<dbReference type="SUPFAM" id="SSF48371">
    <property type="entry name" value="ARM repeat"/>
    <property type="match status" value="1"/>
</dbReference>
<feature type="region of interest" description="Disordered" evidence="10">
    <location>
        <begin position="1"/>
        <end position="49"/>
    </location>
</feature>
<dbReference type="InterPro" id="IPR057780">
    <property type="entry name" value="Beta-prop_Vps41"/>
</dbReference>
<feature type="domain" description="RING-type" evidence="11">
    <location>
        <begin position="824"/>
        <end position="865"/>
    </location>
</feature>
<dbReference type="GO" id="GO:0006623">
    <property type="term" value="P:protein targeting to vacuole"/>
    <property type="evidence" value="ECO:0007669"/>
    <property type="project" value="InterPro"/>
</dbReference>
<keyword evidence="4 8" id="KW-0479">Metal-binding</keyword>
<evidence type="ECO:0000256" key="5">
    <source>
        <dbReference type="ARBA" id="ARBA00022833"/>
    </source>
</evidence>
<name>A0A9Q0YNY9_HOLLE</name>
<protein>
    <recommendedName>
        <fullName evidence="7">Vacuolar protein sorting-associated protein 41 homolog</fullName>
    </recommendedName>
</protein>
<dbReference type="EMBL" id="JAIZAY010000018">
    <property type="protein sequence ID" value="KAJ8024825.1"/>
    <property type="molecule type" value="Genomic_DNA"/>
</dbReference>
<keyword evidence="7" id="KW-0333">Golgi apparatus</keyword>
<dbReference type="GO" id="GO:0030136">
    <property type="term" value="C:clathrin-coated vesicle"/>
    <property type="evidence" value="ECO:0007669"/>
    <property type="project" value="UniProtKB-SubCell"/>
</dbReference>
<dbReference type="GO" id="GO:0016236">
    <property type="term" value="P:macroautophagy"/>
    <property type="evidence" value="ECO:0007669"/>
    <property type="project" value="TreeGrafter"/>
</dbReference>
<proteinExistence type="inferred from homology"/>
<comment type="caution">
    <text evidence="12">The sequence shown here is derived from an EMBL/GenBank/DDBJ whole genome shotgun (WGS) entry which is preliminary data.</text>
</comment>
<dbReference type="Pfam" id="PF23556">
    <property type="entry name" value="TPR_Vps41"/>
    <property type="match status" value="1"/>
</dbReference>
<evidence type="ECO:0000256" key="2">
    <source>
        <dbReference type="ARBA" id="ARBA00009582"/>
    </source>
</evidence>
<evidence type="ECO:0000256" key="4">
    <source>
        <dbReference type="ARBA" id="ARBA00022771"/>
    </source>
</evidence>
<dbReference type="AlphaFoldDB" id="A0A9Q0YNY9"/>
<evidence type="ECO:0000313" key="13">
    <source>
        <dbReference type="Proteomes" id="UP001152320"/>
    </source>
</evidence>
<keyword evidence="5" id="KW-0862">Zinc</keyword>
<dbReference type="SUPFAM" id="SSF50978">
    <property type="entry name" value="WD40 repeat-like"/>
    <property type="match status" value="1"/>
</dbReference>
<evidence type="ECO:0000256" key="10">
    <source>
        <dbReference type="SAM" id="MobiDB-lite"/>
    </source>
</evidence>
<evidence type="ECO:0000313" key="12">
    <source>
        <dbReference type="EMBL" id="KAJ8024825.1"/>
    </source>
</evidence>
<keyword evidence="7" id="KW-0458">Lysosome</keyword>
<keyword evidence="7" id="KW-0967">Endosome</keyword>
<dbReference type="GO" id="GO:0031901">
    <property type="term" value="C:early endosome membrane"/>
    <property type="evidence" value="ECO:0007669"/>
    <property type="project" value="UniProtKB-SubCell"/>
</dbReference>
<dbReference type="Pfam" id="PF23411">
    <property type="entry name" value="Beta-prop_Vps41"/>
    <property type="match status" value="1"/>
</dbReference>
<keyword evidence="4 8" id="KW-0863">Zinc-finger</keyword>
<dbReference type="InterPro" id="IPR036322">
    <property type="entry name" value="WD40_repeat_dom_sf"/>
</dbReference>
<feature type="repeat" description="CHCR" evidence="9">
    <location>
        <begin position="601"/>
        <end position="745"/>
    </location>
</feature>
<dbReference type="GO" id="GO:0031902">
    <property type="term" value="C:late endosome membrane"/>
    <property type="evidence" value="ECO:0007669"/>
    <property type="project" value="UniProtKB-SubCell"/>
</dbReference>
<dbReference type="PIRSF" id="PIRSF028921">
    <property type="entry name" value="VPS41"/>
    <property type="match status" value="1"/>
</dbReference>
<dbReference type="PANTHER" id="PTHR12616">
    <property type="entry name" value="VACUOLAR PROTEIN SORTING VPS41"/>
    <property type="match status" value="1"/>
</dbReference>
<evidence type="ECO:0000256" key="9">
    <source>
        <dbReference type="PROSITE-ProRule" id="PRU01006"/>
    </source>
</evidence>
<dbReference type="InterPro" id="IPR000547">
    <property type="entry name" value="Clathrin_H-chain/VPS_repeat"/>
</dbReference>
<keyword evidence="7" id="KW-0968">Cytoplasmic vesicle</keyword>
<dbReference type="Gene3D" id="1.25.40.10">
    <property type="entry name" value="Tetratricopeptide repeat domain"/>
    <property type="match status" value="1"/>
</dbReference>
<dbReference type="GO" id="GO:0034058">
    <property type="term" value="P:endosomal vesicle fusion"/>
    <property type="evidence" value="ECO:0007669"/>
    <property type="project" value="UniProtKB-UniRule"/>
</dbReference>
<dbReference type="InterPro" id="IPR015943">
    <property type="entry name" value="WD40/YVTN_repeat-like_dom_sf"/>
</dbReference>
<dbReference type="GO" id="GO:0030897">
    <property type="term" value="C:HOPS complex"/>
    <property type="evidence" value="ECO:0007669"/>
    <property type="project" value="UniProtKB-UniRule"/>
</dbReference>
<dbReference type="GO" id="GO:0009267">
    <property type="term" value="P:cellular response to starvation"/>
    <property type="evidence" value="ECO:0007669"/>
    <property type="project" value="TreeGrafter"/>
</dbReference>
<evidence type="ECO:0000256" key="8">
    <source>
        <dbReference type="PROSITE-ProRule" id="PRU00175"/>
    </source>
</evidence>
<accession>A0A9Q0YNY9</accession>
<dbReference type="OrthoDB" id="244107at2759"/>
<dbReference type="InterPro" id="IPR016902">
    <property type="entry name" value="Vps41"/>
</dbReference>
<feature type="compositionally biased region" description="Acidic residues" evidence="10">
    <location>
        <begin position="9"/>
        <end position="43"/>
    </location>
</feature>
<dbReference type="PROSITE" id="PS50089">
    <property type="entry name" value="ZF_RING_2"/>
    <property type="match status" value="1"/>
</dbReference>
<gene>
    <name evidence="12" type="ORF">HOLleu_34848</name>
</gene>
<dbReference type="GO" id="GO:0005765">
    <property type="term" value="C:lysosomal membrane"/>
    <property type="evidence" value="ECO:0007669"/>
    <property type="project" value="UniProtKB-SubCell"/>
</dbReference>
<dbReference type="Gene3D" id="2.130.10.10">
    <property type="entry name" value="YVTN repeat-like/Quinoprotein amine dehydrogenase"/>
    <property type="match status" value="1"/>
</dbReference>
<comment type="function">
    <text evidence="7">Plays a role in vesicle-mediated protein trafficking to lysosomal compartments including the endocytic membrane transport pathways.</text>
</comment>
<evidence type="ECO:0000256" key="3">
    <source>
        <dbReference type="ARBA" id="ARBA00022448"/>
    </source>
</evidence>
<evidence type="ECO:0000256" key="6">
    <source>
        <dbReference type="ARBA" id="ARBA00022927"/>
    </source>
</evidence>
<evidence type="ECO:0000259" key="11">
    <source>
        <dbReference type="PROSITE" id="PS50089"/>
    </source>
</evidence>
<dbReference type="GO" id="GO:0005794">
    <property type="term" value="C:Golgi apparatus"/>
    <property type="evidence" value="ECO:0007669"/>
    <property type="project" value="UniProtKB-SubCell"/>
</dbReference>
<dbReference type="InterPro" id="IPR045111">
    <property type="entry name" value="Vps41/Vps8"/>
</dbReference>
<dbReference type="PANTHER" id="PTHR12616:SF1">
    <property type="entry name" value="VACUOLAR PROTEIN SORTING-ASSOCIATED PROTEIN 41 HOMOLOG"/>
    <property type="match status" value="1"/>
</dbReference>
<dbReference type="Proteomes" id="UP001152320">
    <property type="component" value="Chromosome 18"/>
</dbReference>
<dbReference type="Pfam" id="PF23413">
    <property type="entry name" value="zf_RING_Vps8_fungal"/>
    <property type="match status" value="1"/>
</dbReference>
<comment type="subcellular location">
    <subcellularLocation>
        <location evidence="7">Endosome membrane</location>
        <topology evidence="7">Peripheral membrane protein</topology>
    </subcellularLocation>
    <subcellularLocation>
        <location evidence="7">Late endosome membrane</location>
        <topology evidence="7">Peripheral membrane protein</topology>
    </subcellularLocation>
    <subcellularLocation>
        <location evidence="7">Early endosome membrane</location>
        <topology evidence="7">Peripheral membrane protein</topology>
    </subcellularLocation>
    <subcellularLocation>
        <location evidence="7">Lysosome membrane</location>
        <topology evidence="7">Peripheral membrane protein</topology>
    </subcellularLocation>
    <subcellularLocation>
        <location evidence="7">Golgi apparatus</location>
        <location evidence="7">trans-Golgi network</location>
    </subcellularLocation>
    <subcellularLocation>
        <location evidence="7">Cytoplasmic vesicle</location>
        <location evidence="7">Clathrin-coated vesicle</location>
    </subcellularLocation>
    <subcellularLocation>
        <location evidence="1">Late endosome</location>
    </subcellularLocation>
</comment>